<dbReference type="Proteomes" id="UP000314294">
    <property type="component" value="Unassembled WGS sequence"/>
</dbReference>
<reference evidence="2 3" key="1">
    <citation type="submission" date="2019-03" db="EMBL/GenBank/DDBJ databases">
        <title>First draft genome of Liparis tanakae, snailfish: a comprehensive survey of snailfish specific genes.</title>
        <authorList>
            <person name="Kim W."/>
            <person name="Song I."/>
            <person name="Jeong J.-H."/>
            <person name="Kim D."/>
            <person name="Kim S."/>
            <person name="Ryu S."/>
            <person name="Song J.Y."/>
            <person name="Lee S.K."/>
        </authorList>
    </citation>
    <scope>NUCLEOTIDE SEQUENCE [LARGE SCALE GENOMIC DNA]</scope>
    <source>
        <tissue evidence="2">Muscle</tissue>
    </source>
</reference>
<proteinExistence type="predicted"/>
<evidence type="ECO:0000313" key="3">
    <source>
        <dbReference type="Proteomes" id="UP000314294"/>
    </source>
</evidence>
<evidence type="ECO:0000256" key="1">
    <source>
        <dbReference type="SAM" id="MobiDB-lite"/>
    </source>
</evidence>
<evidence type="ECO:0000313" key="2">
    <source>
        <dbReference type="EMBL" id="TNN57085.1"/>
    </source>
</evidence>
<feature type="region of interest" description="Disordered" evidence="1">
    <location>
        <begin position="45"/>
        <end position="69"/>
    </location>
</feature>
<gene>
    <name evidence="2" type="ORF">EYF80_032670</name>
</gene>
<keyword evidence="3" id="KW-1185">Reference proteome</keyword>
<protein>
    <submittedName>
        <fullName evidence="2">Uncharacterized protein</fullName>
    </submittedName>
</protein>
<accession>A0A4Z2GVG8</accession>
<dbReference type="EMBL" id="SRLO01000413">
    <property type="protein sequence ID" value="TNN57085.1"/>
    <property type="molecule type" value="Genomic_DNA"/>
</dbReference>
<sequence>METPVFVSERLACVEGKGSRWRARTRRTCLLGAYKHEAAGLFCQSGRRRTRRSKPGGSEPLEPRRCQAK</sequence>
<organism evidence="2 3">
    <name type="scientific">Liparis tanakae</name>
    <name type="common">Tanaka's snailfish</name>
    <dbReference type="NCBI Taxonomy" id="230148"/>
    <lineage>
        <taxon>Eukaryota</taxon>
        <taxon>Metazoa</taxon>
        <taxon>Chordata</taxon>
        <taxon>Craniata</taxon>
        <taxon>Vertebrata</taxon>
        <taxon>Euteleostomi</taxon>
        <taxon>Actinopterygii</taxon>
        <taxon>Neopterygii</taxon>
        <taxon>Teleostei</taxon>
        <taxon>Neoteleostei</taxon>
        <taxon>Acanthomorphata</taxon>
        <taxon>Eupercaria</taxon>
        <taxon>Perciformes</taxon>
        <taxon>Cottioidei</taxon>
        <taxon>Cottales</taxon>
        <taxon>Liparidae</taxon>
        <taxon>Liparis</taxon>
    </lineage>
</organism>
<dbReference type="AlphaFoldDB" id="A0A4Z2GVG8"/>
<name>A0A4Z2GVG8_9TELE</name>
<comment type="caution">
    <text evidence="2">The sequence shown here is derived from an EMBL/GenBank/DDBJ whole genome shotgun (WGS) entry which is preliminary data.</text>
</comment>